<comment type="caution">
    <text evidence="2">The sequence shown here is derived from an EMBL/GenBank/DDBJ whole genome shotgun (WGS) entry which is preliminary data.</text>
</comment>
<dbReference type="AlphaFoldDB" id="A0A9P5PIK3"/>
<feature type="compositionally biased region" description="Polar residues" evidence="1">
    <location>
        <begin position="151"/>
        <end position="169"/>
    </location>
</feature>
<proteinExistence type="predicted"/>
<dbReference type="Proteomes" id="UP000772434">
    <property type="component" value="Unassembled WGS sequence"/>
</dbReference>
<gene>
    <name evidence="2" type="ORF">BDP27DRAFT_275175</name>
</gene>
<sequence length="169" mass="18624">MIALSYTCFQIIYRATVSPINPSRNMPAKRGRRKLETSVTRVTKMGRIRALESSWGTTVYSSNGSINPATHYVSYSCDGKRSVVPFVSSSLKRPLLFSPDLPNQTLRHKRICKSQCASIPYPRLMTSTSAQSLNTLDQTPSSKPSIDGILNQAQRPSSKNSASHVCSRG</sequence>
<reference evidence="2" key="1">
    <citation type="submission" date="2020-11" db="EMBL/GenBank/DDBJ databases">
        <authorList>
            <consortium name="DOE Joint Genome Institute"/>
            <person name="Ahrendt S."/>
            <person name="Riley R."/>
            <person name="Andreopoulos W."/>
            <person name="Labutti K."/>
            <person name="Pangilinan J."/>
            <person name="Ruiz-Duenas F.J."/>
            <person name="Barrasa J.M."/>
            <person name="Sanchez-Garcia M."/>
            <person name="Camarero S."/>
            <person name="Miyauchi S."/>
            <person name="Serrano A."/>
            <person name="Linde D."/>
            <person name="Babiker R."/>
            <person name="Drula E."/>
            <person name="Ayuso-Fernandez I."/>
            <person name="Pacheco R."/>
            <person name="Padilla G."/>
            <person name="Ferreira P."/>
            <person name="Barriuso J."/>
            <person name="Kellner H."/>
            <person name="Castanera R."/>
            <person name="Alfaro M."/>
            <person name="Ramirez L."/>
            <person name="Pisabarro A.G."/>
            <person name="Kuo A."/>
            <person name="Tritt A."/>
            <person name="Lipzen A."/>
            <person name="He G."/>
            <person name="Yan M."/>
            <person name="Ng V."/>
            <person name="Cullen D."/>
            <person name="Martin F."/>
            <person name="Rosso M.-N."/>
            <person name="Henrissat B."/>
            <person name="Hibbett D."/>
            <person name="Martinez A.T."/>
            <person name="Grigoriev I.V."/>
        </authorList>
    </citation>
    <scope>NUCLEOTIDE SEQUENCE</scope>
    <source>
        <strain evidence="2">AH 40177</strain>
    </source>
</reference>
<organism evidence="2 3">
    <name type="scientific">Rhodocollybia butyracea</name>
    <dbReference type="NCBI Taxonomy" id="206335"/>
    <lineage>
        <taxon>Eukaryota</taxon>
        <taxon>Fungi</taxon>
        <taxon>Dikarya</taxon>
        <taxon>Basidiomycota</taxon>
        <taxon>Agaricomycotina</taxon>
        <taxon>Agaricomycetes</taxon>
        <taxon>Agaricomycetidae</taxon>
        <taxon>Agaricales</taxon>
        <taxon>Marasmiineae</taxon>
        <taxon>Omphalotaceae</taxon>
        <taxon>Rhodocollybia</taxon>
    </lineage>
</organism>
<feature type="compositionally biased region" description="Polar residues" evidence="1">
    <location>
        <begin position="134"/>
        <end position="144"/>
    </location>
</feature>
<keyword evidence="3" id="KW-1185">Reference proteome</keyword>
<evidence type="ECO:0000313" key="2">
    <source>
        <dbReference type="EMBL" id="KAF9062720.1"/>
    </source>
</evidence>
<protein>
    <submittedName>
        <fullName evidence="2">Uncharacterized protein</fullName>
    </submittedName>
</protein>
<evidence type="ECO:0000256" key="1">
    <source>
        <dbReference type="SAM" id="MobiDB-lite"/>
    </source>
</evidence>
<dbReference type="EMBL" id="JADNRY010000164">
    <property type="protein sequence ID" value="KAF9062720.1"/>
    <property type="molecule type" value="Genomic_DNA"/>
</dbReference>
<evidence type="ECO:0000313" key="3">
    <source>
        <dbReference type="Proteomes" id="UP000772434"/>
    </source>
</evidence>
<name>A0A9P5PIK3_9AGAR</name>
<accession>A0A9P5PIK3</accession>
<feature type="region of interest" description="Disordered" evidence="1">
    <location>
        <begin position="134"/>
        <end position="169"/>
    </location>
</feature>